<evidence type="ECO:0000256" key="9">
    <source>
        <dbReference type="RuleBase" id="RU365093"/>
    </source>
</evidence>
<feature type="coiled-coil region" evidence="10">
    <location>
        <begin position="263"/>
        <end position="290"/>
    </location>
</feature>
<dbReference type="InterPro" id="IPR050739">
    <property type="entry name" value="MFP"/>
</dbReference>
<evidence type="ECO:0000256" key="7">
    <source>
        <dbReference type="ARBA" id="ARBA00022989"/>
    </source>
</evidence>
<evidence type="ECO:0000256" key="4">
    <source>
        <dbReference type="ARBA" id="ARBA00022475"/>
    </source>
</evidence>
<keyword evidence="3 9" id="KW-0813">Transport</keyword>
<comment type="subcellular location">
    <subcellularLocation>
        <location evidence="1 9">Cell inner membrane</location>
        <topology evidence="1 9">Single-pass membrane protein</topology>
    </subcellularLocation>
</comment>
<evidence type="ECO:0000256" key="3">
    <source>
        <dbReference type="ARBA" id="ARBA00022448"/>
    </source>
</evidence>
<feature type="domain" description="AprE-like long alpha-helical hairpin" evidence="12">
    <location>
        <begin position="129"/>
        <end position="319"/>
    </location>
</feature>
<dbReference type="PANTHER" id="PTHR30386:SF17">
    <property type="entry name" value="ALKALINE PROTEASE SECRETION PROTEIN APRE"/>
    <property type="match status" value="1"/>
</dbReference>
<dbReference type="AlphaFoldDB" id="A0A0H5D0W6"/>
<evidence type="ECO:0000256" key="11">
    <source>
        <dbReference type="SAM" id="MobiDB-lite"/>
    </source>
</evidence>
<evidence type="ECO:0000256" key="8">
    <source>
        <dbReference type="ARBA" id="ARBA00023136"/>
    </source>
</evidence>
<dbReference type="Gene3D" id="2.40.30.170">
    <property type="match status" value="1"/>
</dbReference>
<evidence type="ECO:0000259" key="12">
    <source>
        <dbReference type="Pfam" id="PF25994"/>
    </source>
</evidence>
<dbReference type="GO" id="GO:0015031">
    <property type="term" value="P:protein transport"/>
    <property type="evidence" value="ECO:0007669"/>
    <property type="project" value="InterPro"/>
</dbReference>
<evidence type="ECO:0000256" key="2">
    <source>
        <dbReference type="ARBA" id="ARBA00009477"/>
    </source>
</evidence>
<dbReference type="InterPro" id="IPR058982">
    <property type="entry name" value="Beta-barrel_AprE"/>
</dbReference>
<evidence type="ECO:0000256" key="6">
    <source>
        <dbReference type="ARBA" id="ARBA00022692"/>
    </source>
</evidence>
<protein>
    <recommendedName>
        <fullName evidence="9">Membrane fusion protein (MFP) family protein</fullName>
    </recommendedName>
</protein>
<dbReference type="InterPro" id="IPR010129">
    <property type="entry name" value="T1SS_HlyD"/>
</dbReference>
<dbReference type="Pfam" id="PF26002">
    <property type="entry name" value="Beta-barrel_AprE"/>
    <property type="match status" value="1"/>
</dbReference>
<dbReference type="InterPro" id="IPR058781">
    <property type="entry name" value="HH_AprE-like"/>
</dbReference>
<accession>A0A0H5D0W6</accession>
<evidence type="ECO:0000313" key="14">
    <source>
        <dbReference type="EMBL" id="CRL10877.1"/>
    </source>
</evidence>
<comment type="similarity">
    <text evidence="2 9">Belongs to the membrane fusion protein (MFP) (TC 8.A.1) family.</text>
</comment>
<reference evidence="15" key="1">
    <citation type="submission" date="2015-05" db="EMBL/GenBank/DDBJ databases">
        <authorList>
            <person name="Rodrigo-Torres Lidia"/>
            <person name="Arahal R.David."/>
        </authorList>
    </citation>
    <scope>NUCLEOTIDE SEQUENCE [LARGE SCALE GENOMIC DNA]</scope>
    <source>
        <strain evidence="15">CECT 7321</strain>
    </source>
</reference>
<proteinExistence type="inferred from homology"/>
<dbReference type="RefSeq" id="WP_050673218.1">
    <property type="nucleotide sequence ID" value="NZ_BSKQ01000004.1"/>
</dbReference>
<dbReference type="Pfam" id="PF25994">
    <property type="entry name" value="HH_AprE"/>
    <property type="match status" value="1"/>
</dbReference>
<keyword evidence="4 9" id="KW-1003">Cell membrane</keyword>
<dbReference type="PANTHER" id="PTHR30386">
    <property type="entry name" value="MEMBRANE FUSION SUBUNIT OF EMRAB-TOLC MULTIDRUG EFFLUX PUMP"/>
    <property type="match status" value="1"/>
</dbReference>
<sequence>MTRTDNHAPGQNSGRDLAPRATTDPDLPGGFQDLMPDGFTLPRTPPTRVRQLVMWMLVCGFGLFGGLVVWASKAELTSAVVAPGSFSVAGDRLSVQHLEGGILREINVSEGDLVAEGDVIAVLDGRRMRASRAIVISQLTSYLAQEARLKAELAGAQEIAITPELDRLIADSPELISLFEVQRDVFDSNRALYEGQTSILRERISQLRQQLNGRAARISAVEHQLTLVAEEIQDLHTLLQKGLVPKTRLSDRQMQQTGLMGTLGALESDRENIQIRIAEMEERILQVHRDTVNRISGETQMVQERILDLRQRLDAADDVIERQIIRAPRAGRVVELAINTLGQVINPGQNILELVPSGSDLILETRVSPTDIDEVVPGGSARVQLSAYSFRSTPPVSGTVTMVGADSIADETSGAPYYRVHIRIAPEELAALPNVKTLPGMPAQAMIETGRQTLADYLLSPVLRSMSNALREGNG</sequence>
<keyword evidence="15" id="KW-1185">Reference proteome</keyword>
<dbReference type="Proteomes" id="UP000043764">
    <property type="component" value="Unassembled WGS sequence"/>
</dbReference>
<keyword evidence="8 9" id="KW-0472">Membrane</keyword>
<keyword evidence="6 9" id="KW-0812">Transmembrane</keyword>
<evidence type="ECO:0000256" key="10">
    <source>
        <dbReference type="SAM" id="Coils"/>
    </source>
</evidence>
<keyword evidence="7 9" id="KW-1133">Transmembrane helix</keyword>
<feature type="transmembrane region" description="Helical" evidence="9">
    <location>
        <begin position="52"/>
        <end position="71"/>
    </location>
</feature>
<feature type="domain" description="AprE-like beta-barrel" evidence="13">
    <location>
        <begin position="361"/>
        <end position="450"/>
    </location>
</feature>
<evidence type="ECO:0000259" key="13">
    <source>
        <dbReference type="Pfam" id="PF26002"/>
    </source>
</evidence>
<evidence type="ECO:0000313" key="15">
    <source>
        <dbReference type="Proteomes" id="UP000043764"/>
    </source>
</evidence>
<evidence type="ECO:0000256" key="5">
    <source>
        <dbReference type="ARBA" id="ARBA00022519"/>
    </source>
</evidence>
<organism evidence="14 15">
    <name type="scientific">Phaeobacter italicus</name>
    <dbReference type="NCBI Taxonomy" id="481446"/>
    <lineage>
        <taxon>Bacteria</taxon>
        <taxon>Pseudomonadati</taxon>
        <taxon>Pseudomonadota</taxon>
        <taxon>Alphaproteobacteria</taxon>
        <taxon>Rhodobacterales</taxon>
        <taxon>Roseobacteraceae</taxon>
        <taxon>Phaeobacter</taxon>
    </lineage>
</organism>
<evidence type="ECO:0000256" key="1">
    <source>
        <dbReference type="ARBA" id="ARBA00004377"/>
    </source>
</evidence>
<keyword evidence="10" id="KW-0175">Coiled coil</keyword>
<keyword evidence="5 9" id="KW-0997">Cell inner membrane</keyword>
<dbReference type="GeneID" id="78399714"/>
<dbReference type="PRINTS" id="PR01490">
    <property type="entry name" value="RTXTOXIND"/>
</dbReference>
<feature type="region of interest" description="Disordered" evidence="11">
    <location>
        <begin position="1"/>
        <end position="31"/>
    </location>
</feature>
<dbReference type="EMBL" id="CVRL01000018">
    <property type="protein sequence ID" value="CRL10877.1"/>
    <property type="molecule type" value="Genomic_DNA"/>
</dbReference>
<gene>
    <name evidence="14" type="primary">prsE_2</name>
    <name evidence="14" type="ORF">NIT7321_01725</name>
</gene>
<dbReference type="NCBIfam" id="TIGR01843">
    <property type="entry name" value="type_I_hlyD"/>
    <property type="match status" value="1"/>
</dbReference>
<name>A0A0H5D0W6_9RHOB</name>
<dbReference type="GO" id="GO:0005886">
    <property type="term" value="C:plasma membrane"/>
    <property type="evidence" value="ECO:0007669"/>
    <property type="project" value="UniProtKB-SubCell"/>
</dbReference>